<feature type="transmembrane region" description="Helical" evidence="2">
    <location>
        <begin position="39"/>
        <end position="62"/>
    </location>
</feature>
<sequence length="228" mass="24583">MPPTNEPSLRLLTLSAAALTTPFLIATTIVSVTHQNTHVTAFCFGFIPLATTAFASAIALYYQRFHGRLPSPGLALLDGVACCFYFAVLVPVWVVEVGRLGQVGLGLLAGYTTAPMVGNMLIHFYIFALKFRAMWAVLWSPTMHECPNCHNEYMVGVGGKTQVKETCVGGERYSLLRGEEYLDADADAEVYVEGESARASMEEGVVEGQGEGEKGEGEGSFGCLRGWG</sequence>
<evidence type="ECO:0000313" key="3">
    <source>
        <dbReference type="EMBL" id="RMZ68538.1"/>
    </source>
</evidence>
<dbReference type="OrthoDB" id="5241710at2759"/>
<feature type="transmembrane region" description="Helical" evidence="2">
    <location>
        <begin position="74"/>
        <end position="95"/>
    </location>
</feature>
<keyword evidence="2" id="KW-1133">Transmembrane helix</keyword>
<feature type="region of interest" description="Disordered" evidence="1">
    <location>
        <begin position="203"/>
        <end position="228"/>
    </location>
</feature>
<keyword evidence="2" id="KW-0472">Membrane</keyword>
<organism evidence="3 4">
    <name type="scientific">Pyrenophora seminiperda CCB06</name>
    <dbReference type="NCBI Taxonomy" id="1302712"/>
    <lineage>
        <taxon>Eukaryota</taxon>
        <taxon>Fungi</taxon>
        <taxon>Dikarya</taxon>
        <taxon>Ascomycota</taxon>
        <taxon>Pezizomycotina</taxon>
        <taxon>Dothideomycetes</taxon>
        <taxon>Pleosporomycetidae</taxon>
        <taxon>Pleosporales</taxon>
        <taxon>Pleosporineae</taxon>
        <taxon>Pleosporaceae</taxon>
        <taxon>Pyrenophora</taxon>
    </lineage>
</organism>
<keyword evidence="4" id="KW-1185">Reference proteome</keyword>
<protein>
    <submittedName>
        <fullName evidence="3">Uncharacterized protein</fullName>
    </submittedName>
</protein>
<reference evidence="3 4" key="1">
    <citation type="journal article" date="2014" name="PLoS ONE">
        <title>De novo Genome Assembly of the Fungal Plant Pathogen Pyrenophora semeniperda.</title>
        <authorList>
            <person name="Soliai M.M."/>
            <person name="Meyer S.E."/>
            <person name="Udall J.A."/>
            <person name="Elzinga D.E."/>
            <person name="Hermansen R.A."/>
            <person name="Bodily P.M."/>
            <person name="Hart A.A."/>
            <person name="Coleman C.E."/>
        </authorList>
    </citation>
    <scope>NUCLEOTIDE SEQUENCE [LARGE SCALE GENOMIC DNA]</scope>
    <source>
        <strain evidence="3 4">CCB06</strain>
        <tissue evidence="3">Mycelium</tissue>
    </source>
</reference>
<proteinExistence type="predicted"/>
<dbReference type="EMBL" id="KE747816">
    <property type="protein sequence ID" value="RMZ68538.1"/>
    <property type="molecule type" value="Genomic_DNA"/>
</dbReference>
<gene>
    <name evidence="3" type="ORF">GMOD_00008249</name>
</gene>
<evidence type="ECO:0000256" key="1">
    <source>
        <dbReference type="SAM" id="MobiDB-lite"/>
    </source>
</evidence>
<dbReference type="Proteomes" id="UP000265663">
    <property type="component" value="Unassembled WGS sequence"/>
</dbReference>
<evidence type="ECO:0000256" key="2">
    <source>
        <dbReference type="SAM" id="Phobius"/>
    </source>
</evidence>
<feature type="transmembrane region" description="Helical" evidence="2">
    <location>
        <begin position="12"/>
        <end position="33"/>
    </location>
</feature>
<evidence type="ECO:0000313" key="4">
    <source>
        <dbReference type="Proteomes" id="UP000265663"/>
    </source>
</evidence>
<keyword evidence="2" id="KW-0812">Transmembrane</keyword>
<feature type="transmembrane region" description="Helical" evidence="2">
    <location>
        <begin position="107"/>
        <end position="128"/>
    </location>
</feature>
<name>A0A3M7M265_9PLEO</name>
<dbReference type="AlphaFoldDB" id="A0A3M7M265"/>
<accession>A0A3M7M265</accession>